<keyword evidence="6" id="KW-1185">Reference proteome</keyword>
<dbReference type="InterPro" id="IPR018467">
    <property type="entry name" value="CCT_CS"/>
</dbReference>
<dbReference type="GO" id="GO:0031347">
    <property type="term" value="P:regulation of defense response"/>
    <property type="evidence" value="ECO:0007669"/>
    <property type="project" value="UniProtKB-UniRule"/>
</dbReference>
<dbReference type="Proteomes" id="UP001054252">
    <property type="component" value="Unassembled WGS sequence"/>
</dbReference>
<dbReference type="InterPro" id="IPR040390">
    <property type="entry name" value="TIFY/JAZ"/>
</dbReference>
<comment type="function">
    <text evidence="2">Repressor of jasmonate responses.</text>
</comment>
<protein>
    <recommendedName>
        <fullName evidence="2">Protein TIFY</fullName>
    </recommendedName>
    <alternativeName>
        <fullName evidence="2">Jasmonate ZIM domain-containing protein</fullName>
    </alternativeName>
</protein>
<dbReference type="PANTHER" id="PTHR33077">
    <property type="entry name" value="PROTEIN TIFY 4A-RELATED-RELATED"/>
    <property type="match status" value="1"/>
</dbReference>
<proteinExistence type="inferred from homology"/>
<feature type="domain" description="Tify" evidence="4">
    <location>
        <begin position="95"/>
        <end position="130"/>
    </location>
</feature>
<keyword evidence="2" id="KW-0539">Nucleus</keyword>
<dbReference type="PROSITE" id="PS51320">
    <property type="entry name" value="TIFY"/>
    <property type="match status" value="1"/>
</dbReference>
<dbReference type="Pfam" id="PF06200">
    <property type="entry name" value="tify"/>
    <property type="match status" value="1"/>
</dbReference>
<comment type="domain">
    <text evidence="2">The jas domain is required for interaction with COI1.</text>
</comment>
<feature type="compositionally biased region" description="Polar residues" evidence="3">
    <location>
        <begin position="225"/>
        <end position="235"/>
    </location>
</feature>
<evidence type="ECO:0000259" key="4">
    <source>
        <dbReference type="PROSITE" id="PS51320"/>
    </source>
</evidence>
<comment type="caution">
    <text evidence="5">The sequence shown here is derived from an EMBL/GenBank/DDBJ whole genome shotgun (WGS) entry which is preliminary data.</text>
</comment>
<comment type="subcellular location">
    <subcellularLocation>
        <location evidence="2">Nucleus</location>
    </subcellularLocation>
</comment>
<dbReference type="InterPro" id="IPR010399">
    <property type="entry name" value="Tify_dom"/>
</dbReference>
<dbReference type="GO" id="GO:0009611">
    <property type="term" value="P:response to wounding"/>
    <property type="evidence" value="ECO:0007669"/>
    <property type="project" value="UniProtKB-UniRule"/>
</dbReference>
<evidence type="ECO:0000256" key="2">
    <source>
        <dbReference type="RuleBase" id="RU369065"/>
    </source>
</evidence>
<dbReference type="SMART" id="SM00979">
    <property type="entry name" value="TIFY"/>
    <property type="match status" value="1"/>
</dbReference>
<feature type="region of interest" description="Disordered" evidence="3">
    <location>
        <begin position="220"/>
        <end position="260"/>
    </location>
</feature>
<evidence type="ECO:0000256" key="3">
    <source>
        <dbReference type="SAM" id="MobiDB-lite"/>
    </source>
</evidence>
<comment type="similarity">
    <text evidence="1 2">Belongs to the TIFY/JAZ family.</text>
</comment>
<evidence type="ECO:0000313" key="5">
    <source>
        <dbReference type="EMBL" id="GKV09789.1"/>
    </source>
</evidence>
<keyword evidence="2" id="KW-1184">Jasmonic acid signaling pathway</keyword>
<evidence type="ECO:0000313" key="6">
    <source>
        <dbReference type="Proteomes" id="UP001054252"/>
    </source>
</evidence>
<feature type="compositionally biased region" description="Basic and acidic residues" evidence="3">
    <location>
        <begin position="236"/>
        <end position="260"/>
    </location>
</feature>
<dbReference type="GO" id="GO:2000022">
    <property type="term" value="P:regulation of jasmonic acid mediated signaling pathway"/>
    <property type="evidence" value="ECO:0007669"/>
    <property type="project" value="UniProtKB-UniRule"/>
</dbReference>
<evidence type="ECO:0000256" key="1">
    <source>
        <dbReference type="ARBA" id="ARBA00008614"/>
    </source>
</evidence>
<dbReference type="Pfam" id="PF09425">
    <property type="entry name" value="Jas_motif"/>
    <property type="match status" value="1"/>
</dbReference>
<organism evidence="5 6">
    <name type="scientific">Rubroshorea leprosula</name>
    <dbReference type="NCBI Taxonomy" id="152421"/>
    <lineage>
        <taxon>Eukaryota</taxon>
        <taxon>Viridiplantae</taxon>
        <taxon>Streptophyta</taxon>
        <taxon>Embryophyta</taxon>
        <taxon>Tracheophyta</taxon>
        <taxon>Spermatophyta</taxon>
        <taxon>Magnoliopsida</taxon>
        <taxon>eudicotyledons</taxon>
        <taxon>Gunneridae</taxon>
        <taxon>Pentapetalae</taxon>
        <taxon>rosids</taxon>
        <taxon>malvids</taxon>
        <taxon>Malvales</taxon>
        <taxon>Dipterocarpaceae</taxon>
        <taxon>Rubroshorea</taxon>
    </lineage>
</organism>
<dbReference type="PANTHER" id="PTHR33077:SF52">
    <property type="entry name" value="PROTEIN TIFY 11D"/>
    <property type="match status" value="1"/>
</dbReference>
<dbReference type="AlphaFoldDB" id="A0AAV5J5B4"/>
<reference evidence="5 6" key="1">
    <citation type="journal article" date="2021" name="Commun. Biol.">
        <title>The genome of Shorea leprosula (Dipterocarpaceae) highlights the ecological relevance of drought in aseasonal tropical rainforests.</title>
        <authorList>
            <person name="Ng K.K.S."/>
            <person name="Kobayashi M.J."/>
            <person name="Fawcett J.A."/>
            <person name="Hatakeyama M."/>
            <person name="Paape T."/>
            <person name="Ng C.H."/>
            <person name="Ang C.C."/>
            <person name="Tnah L.H."/>
            <person name="Lee C.T."/>
            <person name="Nishiyama T."/>
            <person name="Sese J."/>
            <person name="O'Brien M.J."/>
            <person name="Copetti D."/>
            <person name="Mohd Noor M.I."/>
            <person name="Ong R.C."/>
            <person name="Putra M."/>
            <person name="Sireger I.Z."/>
            <person name="Indrioko S."/>
            <person name="Kosugi Y."/>
            <person name="Izuno A."/>
            <person name="Isagi Y."/>
            <person name="Lee S.L."/>
            <person name="Shimizu K.K."/>
        </authorList>
    </citation>
    <scope>NUCLEOTIDE SEQUENCE [LARGE SCALE GENOMIC DNA]</scope>
    <source>
        <strain evidence="5">214</strain>
    </source>
</reference>
<gene>
    <name evidence="5" type="ORF">SLEP1_g21233</name>
</gene>
<dbReference type="EMBL" id="BPVZ01000031">
    <property type="protein sequence ID" value="GKV09789.1"/>
    <property type="molecule type" value="Genomic_DNA"/>
</dbReference>
<accession>A0AAV5J5B4</accession>
<sequence length="260" mass="28494">MTSSGQKYGRAAERSNFVNQLSQYLKEKRNNGDLAKGPPAMMNLLSNMENSTGNLRPAAAASASVVQPSDFWSKFPGSAEEAANKNDFRKPDMAEGLKAAPLTIFFAGQVFVFNDFPADKVKEIMALAKQRCSGISTGFVSDSQATVEKLNPPSNSETHIPDLNIASTSGSSRVAEQHSVDRAQAISSGLQLGRRNSVLGQKTEISLHRFFKKRRERFMARAPYQIQNPQRSPSTPDDRNLSPEEGQTSKEGLKDLDLKL</sequence>
<name>A0AAV5J5B4_9ROSI</name>
<dbReference type="GO" id="GO:0005634">
    <property type="term" value="C:nucleus"/>
    <property type="evidence" value="ECO:0007669"/>
    <property type="project" value="UniProtKB-SubCell"/>
</dbReference>